<evidence type="ECO:0000256" key="8">
    <source>
        <dbReference type="SAM" id="MobiDB-lite"/>
    </source>
</evidence>
<keyword evidence="5" id="KW-0411">Iron-sulfur</keyword>
<evidence type="ECO:0000256" key="4">
    <source>
        <dbReference type="ARBA" id="ARBA00023004"/>
    </source>
</evidence>
<dbReference type="EMBL" id="JAACJP010000004">
    <property type="protein sequence ID" value="KAF5384943.1"/>
    <property type="molecule type" value="Genomic_DNA"/>
</dbReference>
<evidence type="ECO:0000313" key="9">
    <source>
        <dbReference type="EMBL" id="KAF5384943.1"/>
    </source>
</evidence>
<reference evidence="9 10" key="1">
    <citation type="journal article" date="2020" name="ISME J.">
        <title>Uncovering the hidden diversity of litter-decomposition mechanisms in mushroom-forming fungi.</title>
        <authorList>
            <person name="Floudas D."/>
            <person name="Bentzer J."/>
            <person name="Ahren D."/>
            <person name="Johansson T."/>
            <person name="Persson P."/>
            <person name="Tunlid A."/>
        </authorList>
    </citation>
    <scope>NUCLEOTIDE SEQUENCE [LARGE SCALE GENOMIC DNA]</scope>
    <source>
        <strain evidence="9 10">CBS 661.87</strain>
    </source>
</reference>
<dbReference type="PANTHER" id="PTHR13184">
    <property type="entry name" value="37S RIBOSOMAL PROTEIN S22"/>
    <property type="match status" value="1"/>
</dbReference>
<dbReference type="GO" id="GO:0046872">
    <property type="term" value="F:metal ion binding"/>
    <property type="evidence" value="ECO:0007669"/>
    <property type="project" value="UniProtKB-KW"/>
</dbReference>
<gene>
    <name evidence="9" type="ORF">D9615_001141</name>
</gene>
<keyword evidence="3" id="KW-0809">Transit peptide</keyword>
<dbReference type="OrthoDB" id="421327at2759"/>
<evidence type="ECO:0008006" key="11">
    <source>
        <dbReference type="Google" id="ProtNLM"/>
    </source>
</evidence>
<dbReference type="AlphaFoldDB" id="A0A8H5HKD8"/>
<dbReference type="GO" id="GO:0008168">
    <property type="term" value="F:methyltransferase activity"/>
    <property type="evidence" value="ECO:0007669"/>
    <property type="project" value="InterPro"/>
</dbReference>
<dbReference type="GO" id="GO:0005763">
    <property type="term" value="C:mitochondrial small ribosomal subunit"/>
    <property type="evidence" value="ECO:0007669"/>
    <property type="project" value="TreeGrafter"/>
</dbReference>
<evidence type="ECO:0000256" key="5">
    <source>
        <dbReference type="ARBA" id="ARBA00023014"/>
    </source>
</evidence>
<evidence type="ECO:0000256" key="7">
    <source>
        <dbReference type="ARBA" id="ARBA00045681"/>
    </source>
</evidence>
<feature type="compositionally biased region" description="Basic and acidic residues" evidence="8">
    <location>
        <begin position="447"/>
        <end position="457"/>
    </location>
</feature>
<evidence type="ECO:0000256" key="3">
    <source>
        <dbReference type="ARBA" id="ARBA00022946"/>
    </source>
</evidence>
<comment type="function">
    <text evidence="7">Mitochondrial ribosome (mitoribosome) assembly factor. Binds at the interface of the head and body domains of the mitochondrial small ribosomal subunit (mt-SSU), occluding the mRNA channel and preventing compaction of the head domain towards the body. Probable inactive methyltransferase: retains the characteristic folding and ability to bind S-adenosyl-L-methionine, but it probably lost its methyltransferase activity.</text>
</comment>
<dbReference type="Pfam" id="PF09243">
    <property type="entry name" value="Rsm22"/>
    <property type="match status" value="2"/>
</dbReference>
<sequence>MFLVRHSGLRASLFCGRHVSGSLVCSRAFTGQPNPPLDLDSSLQAFLKDGDMSLVKGSMGKHFKELEVVAVEEQSEAAENLDVDDDVPGHTLERKSPAAHYGSKQIGAVILPNQLQNAINAMIAESNKVQLHSDAKRLFYDEEGEKGSVNEWETHYDPKNYRSRKQASRHSERDGTAFATIALPAHYSAILSVFDHIKRRLEATWRVERIIDWGAGTGSGLWAALHAFQNPKVAQSGTYLQDKQVSDSSIVTYLGIDKRDGLVSIAKRLFKDIDLGTLSMSWQKVFKEDDQIHRSEGHDAVALSAFMLTSLPTPQMRKALVKEMWESGAHVMVLIDHNTTAGFEAIAEAREYLLNMGRKELDDAKAEGCLRGSHVVAPCPHDGACPLHHPGSSRLVCGFSQRIQRPSFVRKTKHSGVGHEDIEYSYVVIRRGIRPAPRTTNFGRVGEVGRRESHKEASSQMPIKELKLHSEPEALADAAETASPVASKGLITDADSEPASQAELDEALRLESYSWPRLVFPPLKKSGHIILDSCTAEGKIMRLTIPKSQGKQPYYDARKSSWGDMFPHPPKNPPQERYQPTRAKRDGGTMPTRGSDIGKRGKRDKKEIVSYETLSKNLKEGRKKSRRDRVIDLLDERS</sequence>
<dbReference type="GO" id="GO:0051536">
    <property type="term" value="F:iron-sulfur cluster binding"/>
    <property type="evidence" value="ECO:0007669"/>
    <property type="project" value="UniProtKB-KW"/>
</dbReference>
<proteinExistence type="predicted"/>
<feature type="compositionally biased region" description="Basic and acidic residues" evidence="8">
    <location>
        <begin position="628"/>
        <end position="638"/>
    </location>
</feature>
<dbReference type="InterPro" id="IPR015324">
    <property type="entry name" value="Ribosomal_Rsm22-like"/>
</dbReference>
<feature type="compositionally biased region" description="Basic and acidic residues" evidence="8">
    <location>
        <begin position="596"/>
        <end position="609"/>
    </location>
</feature>
<dbReference type="InterPro" id="IPR029063">
    <property type="entry name" value="SAM-dependent_MTases_sf"/>
</dbReference>
<feature type="region of interest" description="Disordered" evidence="8">
    <location>
        <begin position="560"/>
        <end position="638"/>
    </location>
</feature>
<feature type="region of interest" description="Disordered" evidence="8">
    <location>
        <begin position="440"/>
        <end position="460"/>
    </location>
</feature>
<comment type="subcellular location">
    <subcellularLocation>
        <location evidence="1">Mitochondrion</location>
    </subcellularLocation>
</comment>
<dbReference type="Proteomes" id="UP000565441">
    <property type="component" value="Unassembled WGS sequence"/>
</dbReference>
<keyword evidence="2" id="KW-0479">Metal-binding</keyword>
<dbReference type="InterPro" id="IPR052571">
    <property type="entry name" value="Mt_RNA_Methyltransferase"/>
</dbReference>
<dbReference type="GO" id="GO:0006412">
    <property type="term" value="P:translation"/>
    <property type="evidence" value="ECO:0007669"/>
    <property type="project" value="InterPro"/>
</dbReference>
<protein>
    <recommendedName>
        <fullName evidence="11">Rsm22-domain-containing protein</fullName>
    </recommendedName>
</protein>
<keyword evidence="4" id="KW-0408">Iron</keyword>
<dbReference type="SUPFAM" id="SSF53335">
    <property type="entry name" value="S-adenosyl-L-methionine-dependent methyltransferases"/>
    <property type="match status" value="1"/>
</dbReference>
<comment type="caution">
    <text evidence="9">The sequence shown here is derived from an EMBL/GenBank/DDBJ whole genome shotgun (WGS) entry which is preliminary data.</text>
</comment>
<evidence type="ECO:0000313" key="10">
    <source>
        <dbReference type="Proteomes" id="UP000565441"/>
    </source>
</evidence>
<dbReference type="GO" id="GO:0003735">
    <property type="term" value="F:structural constituent of ribosome"/>
    <property type="evidence" value="ECO:0007669"/>
    <property type="project" value="TreeGrafter"/>
</dbReference>
<evidence type="ECO:0000256" key="6">
    <source>
        <dbReference type="ARBA" id="ARBA00023128"/>
    </source>
</evidence>
<accession>A0A8H5HKD8</accession>
<keyword evidence="10" id="KW-1185">Reference proteome</keyword>
<dbReference type="PANTHER" id="PTHR13184:SF5">
    <property type="entry name" value="METHYLTRANSFERASE-LIKE PROTEIN 17, MITOCHONDRIAL"/>
    <property type="match status" value="1"/>
</dbReference>
<organism evidence="9 10">
    <name type="scientific">Tricholomella constricta</name>
    <dbReference type="NCBI Taxonomy" id="117010"/>
    <lineage>
        <taxon>Eukaryota</taxon>
        <taxon>Fungi</taxon>
        <taxon>Dikarya</taxon>
        <taxon>Basidiomycota</taxon>
        <taxon>Agaricomycotina</taxon>
        <taxon>Agaricomycetes</taxon>
        <taxon>Agaricomycetidae</taxon>
        <taxon>Agaricales</taxon>
        <taxon>Tricholomatineae</taxon>
        <taxon>Lyophyllaceae</taxon>
        <taxon>Tricholomella</taxon>
    </lineage>
</organism>
<keyword evidence="6" id="KW-0496">Mitochondrion</keyword>
<evidence type="ECO:0000256" key="2">
    <source>
        <dbReference type="ARBA" id="ARBA00022723"/>
    </source>
</evidence>
<name>A0A8H5HKD8_9AGAR</name>
<evidence type="ECO:0000256" key="1">
    <source>
        <dbReference type="ARBA" id="ARBA00004173"/>
    </source>
</evidence>